<keyword evidence="1" id="KW-0812">Transmembrane</keyword>
<dbReference type="InterPro" id="IPR050623">
    <property type="entry name" value="Glucan_succinyl_AcylTrfase"/>
</dbReference>
<comment type="caution">
    <text evidence="3">The sequence shown here is derived from an EMBL/GenBank/DDBJ whole genome shotgun (WGS) entry which is preliminary data.</text>
</comment>
<feature type="transmembrane region" description="Helical" evidence="1">
    <location>
        <begin position="148"/>
        <end position="169"/>
    </location>
</feature>
<feature type="transmembrane region" description="Helical" evidence="1">
    <location>
        <begin position="61"/>
        <end position="84"/>
    </location>
</feature>
<protein>
    <submittedName>
        <fullName evidence="3">Acyltransferase</fullName>
    </submittedName>
</protein>
<feature type="transmembrane region" description="Helical" evidence="1">
    <location>
        <begin position="181"/>
        <end position="204"/>
    </location>
</feature>
<keyword evidence="4" id="KW-1185">Reference proteome</keyword>
<proteinExistence type="predicted"/>
<feature type="transmembrane region" description="Helical" evidence="1">
    <location>
        <begin position="21"/>
        <end position="41"/>
    </location>
</feature>
<dbReference type="GO" id="GO:0016746">
    <property type="term" value="F:acyltransferase activity"/>
    <property type="evidence" value="ECO:0007669"/>
    <property type="project" value="UniProtKB-KW"/>
</dbReference>
<feature type="transmembrane region" description="Helical" evidence="1">
    <location>
        <begin position="249"/>
        <end position="267"/>
    </location>
</feature>
<feature type="domain" description="Acyltransferase 3" evidence="2">
    <location>
        <begin position="18"/>
        <end position="374"/>
    </location>
</feature>
<keyword evidence="1" id="KW-1133">Transmembrane helix</keyword>
<feature type="transmembrane region" description="Helical" evidence="1">
    <location>
        <begin position="328"/>
        <end position="348"/>
    </location>
</feature>
<dbReference type="EMBL" id="BAAAOS010000020">
    <property type="protein sequence ID" value="GAA1580165.1"/>
    <property type="molecule type" value="Genomic_DNA"/>
</dbReference>
<dbReference type="PANTHER" id="PTHR36927">
    <property type="entry name" value="BLR4337 PROTEIN"/>
    <property type="match status" value="1"/>
</dbReference>
<organism evidence="3 4">
    <name type="scientific">Kribbella sancticallisti</name>
    <dbReference type="NCBI Taxonomy" id="460087"/>
    <lineage>
        <taxon>Bacteria</taxon>
        <taxon>Bacillati</taxon>
        <taxon>Actinomycetota</taxon>
        <taxon>Actinomycetes</taxon>
        <taxon>Propionibacteriales</taxon>
        <taxon>Kribbellaceae</taxon>
        <taxon>Kribbella</taxon>
    </lineage>
</organism>
<feature type="transmembrane region" description="Helical" evidence="1">
    <location>
        <begin position="216"/>
        <end position="237"/>
    </location>
</feature>
<evidence type="ECO:0000313" key="3">
    <source>
        <dbReference type="EMBL" id="GAA1580165.1"/>
    </source>
</evidence>
<feature type="transmembrane region" description="Helical" evidence="1">
    <location>
        <begin position="354"/>
        <end position="375"/>
    </location>
</feature>
<sequence>MTQYSNRDAVRLGRSAPLDTLRTILVVWIIGGHAVLGYSNVGGWAYDEVSEVRLRPTVELVLASILGPTALFLMGTFFLIAGLFTPPALQRKGARRFVKERCLRLGVPFLASVVVIWPLCMWVAYRSAGRTVSYRFLLTGRERLVDSGGLWFAEVLLLFSIGYVALAALPWPQRHSGSSPFTVTGMVCAAALVTAATFLVRLGFSARGAEYLDLHVWQWPQLVGLFALGILGARHGLSQQVPRRLSRASGWIVVGCAVAAPVYAAVTNLNNLAADSEPYLGGWSGDALLLAAYEGLLVVFGSLWLLGFAQRRLVADHPVWHRLRRSSFAAFVLQGPVLILLAVALRPIGVPAEVKAVVVLLGGLFGCFMLGWLLVTRTRIGRIV</sequence>
<dbReference type="RefSeq" id="WP_344215524.1">
    <property type="nucleotide sequence ID" value="NZ_BAAAOS010000020.1"/>
</dbReference>
<evidence type="ECO:0000313" key="4">
    <source>
        <dbReference type="Proteomes" id="UP001500393"/>
    </source>
</evidence>
<name>A0ABN2DP87_9ACTN</name>
<accession>A0ABN2DP87</accession>
<keyword evidence="3" id="KW-0808">Transferase</keyword>
<evidence type="ECO:0000259" key="2">
    <source>
        <dbReference type="Pfam" id="PF01757"/>
    </source>
</evidence>
<keyword evidence="3" id="KW-0012">Acyltransferase</keyword>
<dbReference type="InterPro" id="IPR002656">
    <property type="entry name" value="Acyl_transf_3_dom"/>
</dbReference>
<reference evidence="3 4" key="1">
    <citation type="journal article" date="2019" name="Int. J. Syst. Evol. Microbiol.">
        <title>The Global Catalogue of Microorganisms (GCM) 10K type strain sequencing project: providing services to taxonomists for standard genome sequencing and annotation.</title>
        <authorList>
            <consortium name="The Broad Institute Genomics Platform"/>
            <consortium name="The Broad Institute Genome Sequencing Center for Infectious Disease"/>
            <person name="Wu L."/>
            <person name="Ma J."/>
        </authorList>
    </citation>
    <scope>NUCLEOTIDE SEQUENCE [LARGE SCALE GENOMIC DNA]</scope>
    <source>
        <strain evidence="3 4">JCM 14969</strain>
    </source>
</reference>
<feature type="transmembrane region" description="Helical" evidence="1">
    <location>
        <begin position="105"/>
        <end position="128"/>
    </location>
</feature>
<dbReference type="Pfam" id="PF01757">
    <property type="entry name" value="Acyl_transf_3"/>
    <property type="match status" value="1"/>
</dbReference>
<feature type="transmembrane region" description="Helical" evidence="1">
    <location>
        <begin position="287"/>
        <end position="307"/>
    </location>
</feature>
<evidence type="ECO:0000256" key="1">
    <source>
        <dbReference type="SAM" id="Phobius"/>
    </source>
</evidence>
<gene>
    <name evidence="3" type="ORF">GCM10009789_37440</name>
</gene>
<keyword evidence="1" id="KW-0472">Membrane</keyword>
<dbReference type="Proteomes" id="UP001500393">
    <property type="component" value="Unassembled WGS sequence"/>
</dbReference>